<name>A0A1Y2SYX6_9BIFI</name>
<dbReference type="STRING" id="1160091.B9T39_07150"/>
<dbReference type="AlphaFoldDB" id="A0A1Y2SYX6"/>
<sequence length="195" mass="20718">MFISHGDPGEPDIPAVTNTVSRVAALPAKVVLKADGSLPGNSGGYALEMQDGGAVRATAADGYVLSKDERYVTNYVYAHPEEEAVIEEPAGPVAMKEIDLPATPELNADGSLPDSGEGFTGIYVPPTGQIFDVAKPEEKPADTPVAKQEVRLSLDTVVRVSKADVSFTGLAPAKEYTIWLHSDLWKWGALLRTVV</sequence>
<gene>
    <name evidence="1" type="ORF">B9T39_07150</name>
</gene>
<organism evidence="1 2">
    <name type="scientific">Alloscardovia macacae</name>
    <dbReference type="NCBI Taxonomy" id="1160091"/>
    <lineage>
        <taxon>Bacteria</taxon>
        <taxon>Bacillati</taxon>
        <taxon>Actinomycetota</taxon>
        <taxon>Actinomycetes</taxon>
        <taxon>Bifidobacteriales</taxon>
        <taxon>Bifidobacteriaceae</taxon>
        <taxon>Alloscardovia</taxon>
    </lineage>
</organism>
<dbReference type="EMBL" id="NEKC01000020">
    <property type="protein sequence ID" value="OTA28243.1"/>
    <property type="molecule type" value="Genomic_DNA"/>
</dbReference>
<accession>A0A1Y2SYX6</accession>
<evidence type="ECO:0000313" key="1">
    <source>
        <dbReference type="EMBL" id="OTA28243.1"/>
    </source>
</evidence>
<reference evidence="1 2" key="1">
    <citation type="submission" date="2017-04" db="EMBL/GenBank/DDBJ databases">
        <title>Draft genome sequences of Alloscardovia macacae UMA81211 and UMA81212 isolated from the feces of a rhesus macaque (Macaca mulatta).</title>
        <authorList>
            <person name="Albert K."/>
            <person name="Sela D.A."/>
        </authorList>
    </citation>
    <scope>NUCLEOTIDE SEQUENCE [LARGE SCALE GENOMIC DNA]</scope>
    <source>
        <strain evidence="1 2">UMA81212</strain>
    </source>
</reference>
<proteinExistence type="predicted"/>
<protein>
    <submittedName>
        <fullName evidence="1">Uncharacterized protein</fullName>
    </submittedName>
</protein>
<evidence type="ECO:0000313" key="2">
    <source>
        <dbReference type="Proteomes" id="UP000243540"/>
    </source>
</evidence>
<dbReference type="RefSeq" id="WP_086107130.1">
    <property type="nucleotide sequence ID" value="NZ_NEKB01000002.1"/>
</dbReference>
<dbReference type="Proteomes" id="UP000243540">
    <property type="component" value="Unassembled WGS sequence"/>
</dbReference>
<comment type="caution">
    <text evidence="1">The sequence shown here is derived from an EMBL/GenBank/DDBJ whole genome shotgun (WGS) entry which is preliminary data.</text>
</comment>